<dbReference type="PROSITE" id="PS51257">
    <property type="entry name" value="PROKAR_LIPOPROTEIN"/>
    <property type="match status" value="1"/>
</dbReference>
<accession>A0A0R2IAN7</accession>
<proteinExistence type="predicted"/>
<gene>
    <name evidence="2" type="ORF">IV45_GL000262</name>
</gene>
<name>A0A0R2IAN7_9LACO</name>
<dbReference type="RefSeq" id="WP_057740714.1">
    <property type="nucleotide sequence ID" value="NZ_JQBW01000006.1"/>
</dbReference>
<evidence type="ECO:0000313" key="2">
    <source>
        <dbReference type="EMBL" id="KRN59223.1"/>
    </source>
</evidence>
<feature type="chain" id="PRO_5039375560" description="Lipoprotein" evidence="1">
    <location>
        <begin position="21"/>
        <end position="114"/>
    </location>
</feature>
<organism evidence="2 3">
    <name type="scientific">Limosilactobacillus secaliphilus</name>
    <dbReference type="NCBI Taxonomy" id="396268"/>
    <lineage>
        <taxon>Bacteria</taxon>
        <taxon>Bacillati</taxon>
        <taxon>Bacillota</taxon>
        <taxon>Bacilli</taxon>
        <taxon>Lactobacillales</taxon>
        <taxon>Lactobacillaceae</taxon>
        <taxon>Limosilactobacillus</taxon>
    </lineage>
</organism>
<feature type="signal peptide" evidence="1">
    <location>
        <begin position="1"/>
        <end position="20"/>
    </location>
</feature>
<keyword evidence="3" id="KW-1185">Reference proteome</keyword>
<sequence>MKNILKVLSIITIVSCLVLVATGCGQRKADYSAKTAESALNSGKDIKGKTVKFTVQKLEPNSAFGYNMETGKHLNFVSNDNPKVKKGDTVIVKVKKVTSTMGSYVITYSHLSKQ</sequence>
<dbReference type="EMBL" id="JQBW01000006">
    <property type="protein sequence ID" value="KRN59223.1"/>
    <property type="molecule type" value="Genomic_DNA"/>
</dbReference>
<keyword evidence="1" id="KW-0732">Signal</keyword>
<reference evidence="2 3" key="1">
    <citation type="journal article" date="2015" name="Genome Announc.">
        <title>Expanding the biotechnology potential of lactobacilli through comparative genomics of 213 strains and associated genera.</title>
        <authorList>
            <person name="Sun Z."/>
            <person name="Harris H.M."/>
            <person name="McCann A."/>
            <person name="Guo C."/>
            <person name="Argimon S."/>
            <person name="Zhang W."/>
            <person name="Yang X."/>
            <person name="Jeffery I.B."/>
            <person name="Cooney J.C."/>
            <person name="Kagawa T.F."/>
            <person name="Liu W."/>
            <person name="Song Y."/>
            <person name="Salvetti E."/>
            <person name="Wrobel A."/>
            <person name="Rasinkangas P."/>
            <person name="Parkhill J."/>
            <person name="Rea M.C."/>
            <person name="O'Sullivan O."/>
            <person name="Ritari J."/>
            <person name="Douillard F.P."/>
            <person name="Paul Ross R."/>
            <person name="Yang R."/>
            <person name="Briner A.E."/>
            <person name="Felis G.E."/>
            <person name="de Vos W.M."/>
            <person name="Barrangou R."/>
            <person name="Klaenhammer T.R."/>
            <person name="Caufield P.W."/>
            <person name="Cui Y."/>
            <person name="Zhang H."/>
            <person name="O'Toole P.W."/>
        </authorList>
    </citation>
    <scope>NUCLEOTIDE SEQUENCE [LARGE SCALE GENOMIC DNA]</scope>
    <source>
        <strain evidence="2 3">DSM 17896</strain>
    </source>
</reference>
<evidence type="ECO:0000256" key="1">
    <source>
        <dbReference type="SAM" id="SignalP"/>
    </source>
</evidence>
<dbReference type="Proteomes" id="UP000050934">
    <property type="component" value="Unassembled WGS sequence"/>
</dbReference>
<dbReference type="PATRIC" id="fig|396268.3.peg.264"/>
<protein>
    <recommendedName>
        <fullName evidence="4">Lipoprotein</fullName>
    </recommendedName>
</protein>
<evidence type="ECO:0008006" key="4">
    <source>
        <dbReference type="Google" id="ProtNLM"/>
    </source>
</evidence>
<evidence type="ECO:0000313" key="3">
    <source>
        <dbReference type="Proteomes" id="UP000050934"/>
    </source>
</evidence>
<dbReference type="AlphaFoldDB" id="A0A0R2IAN7"/>
<comment type="caution">
    <text evidence="2">The sequence shown here is derived from an EMBL/GenBank/DDBJ whole genome shotgun (WGS) entry which is preliminary data.</text>
</comment>